<dbReference type="Pfam" id="PF13743">
    <property type="entry name" value="Thioredoxin_5"/>
    <property type="match status" value="1"/>
</dbReference>
<dbReference type="RefSeq" id="WP_161870731.1">
    <property type="nucleotide sequence ID" value="NZ_JBMRGR010000012.1"/>
</dbReference>
<evidence type="ECO:0000313" key="2">
    <source>
        <dbReference type="Proteomes" id="UP001429357"/>
    </source>
</evidence>
<keyword evidence="2" id="KW-1185">Reference proteome</keyword>
<accession>A0ABV0F1T4</accession>
<evidence type="ECO:0000313" key="1">
    <source>
        <dbReference type="EMBL" id="MEO1781121.1"/>
    </source>
</evidence>
<proteinExistence type="predicted"/>
<name>A0ABV0F1T4_9ENTE</name>
<dbReference type="EMBL" id="MAEI02000001">
    <property type="protein sequence ID" value="MEO1781121.1"/>
    <property type="molecule type" value="Genomic_DNA"/>
</dbReference>
<reference evidence="1 2" key="2">
    <citation type="submission" date="2024-02" db="EMBL/GenBank/DDBJ databases">
        <title>The Genome Sequence of Enterococcus diestrammenae JM9A.</title>
        <authorList>
            <person name="Earl A."/>
            <person name="Manson A."/>
            <person name="Gilmore M."/>
            <person name="Sanders J."/>
            <person name="Shea T."/>
            <person name="Howe W."/>
            <person name="Livny J."/>
            <person name="Cuomo C."/>
            <person name="Neafsey D."/>
            <person name="Birren B."/>
        </authorList>
    </citation>
    <scope>NUCLEOTIDE SEQUENCE [LARGE SCALE GENOMIC DNA]</scope>
    <source>
        <strain evidence="1 2">JM9A</strain>
    </source>
</reference>
<dbReference type="Proteomes" id="UP001429357">
    <property type="component" value="Unassembled WGS sequence"/>
</dbReference>
<evidence type="ECO:0008006" key="3">
    <source>
        <dbReference type="Google" id="ProtNLM"/>
    </source>
</evidence>
<organism evidence="1 2">
    <name type="scientific">Enterococcus diestrammenae</name>
    <dbReference type="NCBI Taxonomy" id="1155073"/>
    <lineage>
        <taxon>Bacteria</taxon>
        <taxon>Bacillati</taxon>
        <taxon>Bacillota</taxon>
        <taxon>Bacilli</taxon>
        <taxon>Lactobacillales</taxon>
        <taxon>Enterococcaceae</taxon>
        <taxon>Enterococcus</taxon>
    </lineage>
</organism>
<protein>
    <recommendedName>
        <fullName evidence="3">Dithiol-disulfide isomerase</fullName>
    </recommendedName>
</protein>
<reference evidence="2" key="1">
    <citation type="submission" date="2016-06" db="EMBL/GenBank/DDBJ databases">
        <title>Four novel species of enterococci isolated from chicken manure.</title>
        <authorList>
            <person name="Van Tyne D."/>
        </authorList>
    </citation>
    <scope>NUCLEOTIDE SEQUENCE [LARGE SCALE GENOMIC DNA]</scope>
    <source>
        <strain evidence="2">JM9A</strain>
    </source>
</reference>
<sequence>MIEIYLFVNPLGSVCLETETNLLDFMTSSQKKIQFRIMPLVNMQTIHDTMKRRGLSLTDIDARNRLFADTYSAALDIKTIQLQGKKLARNFMMRLQQAVGCEAQPYNQTLVEELVTEVGGDLAMFKEDRPTSFVKEMFQVDQDIAREMNITMHPSAVVYNYACERDYGVSLEGPLAIADLPKLCHTDEESYQIFHIDGYLKKRHESRVAHYPNYLKLVY</sequence>
<dbReference type="InterPro" id="IPR036249">
    <property type="entry name" value="Thioredoxin-like_sf"/>
</dbReference>
<comment type="caution">
    <text evidence="1">The sequence shown here is derived from an EMBL/GenBank/DDBJ whole genome shotgun (WGS) entry which is preliminary data.</text>
</comment>
<dbReference type="Gene3D" id="3.40.30.10">
    <property type="entry name" value="Glutaredoxin"/>
    <property type="match status" value="1"/>
</dbReference>
<dbReference type="SUPFAM" id="SSF52833">
    <property type="entry name" value="Thioredoxin-like"/>
    <property type="match status" value="1"/>
</dbReference>
<gene>
    <name evidence="1" type="ORF">BAU18_000700</name>
</gene>